<dbReference type="PANTHER" id="PTHR43428">
    <property type="entry name" value="ARSENATE REDUCTASE"/>
    <property type="match status" value="1"/>
</dbReference>
<dbReference type="InterPro" id="IPR011991">
    <property type="entry name" value="ArsR-like_HTH"/>
</dbReference>
<dbReference type="SMART" id="SM00418">
    <property type="entry name" value="HTH_ARSR"/>
    <property type="match status" value="1"/>
</dbReference>
<dbReference type="InterPro" id="IPR036390">
    <property type="entry name" value="WH_DNA-bd_sf"/>
</dbReference>
<sequence>MLITRLSALSHTQRMAVFKLLMRRFPDAVPAGEIADVLGFKPSTASAYLATLTQVGLISQRREATWLRYTVNLEAARDIVAGLFQDCCQGRADLCPPSFSDLIGNIHPATDRKFNVLFVCTGNSARSIFAEAILRDLAADRFDVYSAGTAPQSDLNPFALEMLVAKGYDVSTLRSKTIAEFQSAQAPRMDFIFTVCDRAANEECPTWPGQPVSAHWGMPDPAKVQGNVAERQLAFQQVYGAAHNRVSAFAALPFHALNRVSLQKALDEIGRKTSTQDH</sequence>
<comment type="caution">
    <text evidence="3">The sequence shown here is derived from an EMBL/GenBank/DDBJ whole genome shotgun (WGS) entry which is preliminary data.</text>
</comment>
<dbReference type="Gene3D" id="3.40.50.2300">
    <property type="match status" value="1"/>
</dbReference>
<dbReference type="InterPro" id="IPR023485">
    <property type="entry name" value="Ptyr_pPase"/>
</dbReference>
<dbReference type="SUPFAM" id="SSF52788">
    <property type="entry name" value="Phosphotyrosine protein phosphatases I"/>
    <property type="match status" value="1"/>
</dbReference>
<dbReference type="InterPro" id="IPR036196">
    <property type="entry name" value="Ptyr_pPase_sf"/>
</dbReference>
<proteinExistence type="predicted"/>
<dbReference type="AlphaFoldDB" id="A0A0F9V6A6"/>
<dbReference type="PROSITE" id="PS50987">
    <property type="entry name" value="HTH_ARSR_2"/>
    <property type="match status" value="1"/>
</dbReference>
<dbReference type="Pfam" id="PF09339">
    <property type="entry name" value="HTH_IclR"/>
    <property type="match status" value="1"/>
</dbReference>
<protein>
    <recommendedName>
        <fullName evidence="2">HTH arsR-type domain-containing protein</fullName>
    </recommendedName>
</protein>
<dbReference type="Pfam" id="PF01451">
    <property type="entry name" value="LMWPc"/>
    <property type="match status" value="1"/>
</dbReference>
<dbReference type="SUPFAM" id="SSF46785">
    <property type="entry name" value="Winged helix' DNA-binding domain"/>
    <property type="match status" value="1"/>
</dbReference>
<dbReference type="InterPro" id="IPR005471">
    <property type="entry name" value="Tscrpt_reg_IclR_N"/>
</dbReference>
<name>A0A0F9V6A6_9ZZZZ</name>
<evidence type="ECO:0000256" key="1">
    <source>
        <dbReference type="ARBA" id="ARBA00022849"/>
    </source>
</evidence>
<dbReference type="InterPro" id="IPR036388">
    <property type="entry name" value="WH-like_DNA-bd_sf"/>
</dbReference>
<keyword evidence="1" id="KW-0059">Arsenical resistance</keyword>
<dbReference type="CDD" id="cd16345">
    <property type="entry name" value="LMWP_ArsC"/>
    <property type="match status" value="1"/>
</dbReference>
<dbReference type="SMART" id="SM00226">
    <property type="entry name" value="LMWPc"/>
    <property type="match status" value="1"/>
</dbReference>
<dbReference type="PANTHER" id="PTHR43428:SF1">
    <property type="entry name" value="ARSENATE REDUCTASE"/>
    <property type="match status" value="1"/>
</dbReference>
<dbReference type="EMBL" id="LAZR01000660">
    <property type="protein sequence ID" value="KKN61388.1"/>
    <property type="molecule type" value="Genomic_DNA"/>
</dbReference>
<dbReference type="Gene3D" id="1.10.10.10">
    <property type="entry name" value="Winged helix-like DNA-binding domain superfamily/Winged helix DNA-binding domain"/>
    <property type="match status" value="1"/>
</dbReference>
<dbReference type="GO" id="GO:0003700">
    <property type="term" value="F:DNA-binding transcription factor activity"/>
    <property type="evidence" value="ECO:0007669"/>
    <property type="project" value="InterPro"/>
</dbReference>
<dbReference type="CDD" id="cd00090">
    <property type="entry name" value="HTH_ARSR"/>
    <property type="match status" value="1"/>
</dbReference>
<reference evidence="3" key="1">
    <citation type="journal article" date="2015" name="Nature">
        <title>Complex archaea that bridge the gap between prokaryotes and eukaryotes.</title>
        <authorList>
            <person name="Spang A."/>
            <person name="Saw J.H."/>
            <person name="Jorgensen S.L."/>
            <person name="Zaremba-Niedzwiedzka K."/>
            <person name="Martijn J."/>
            <person name="Lind A.E."/>
            <person name="van Eijk R."/>
            <person name="Schleper C."/>
            <person name="Guy L."/>
            <person name="Ettema T.J."/>
        </authorList>
    </citation>
    <scope>NUCLEOTIDE SEQUENCE</scope>
</reference>
<gene>
    <name evidence="3" type="ORF">LCGC14_0522550</name>
</gene>
<evidence type="ECO:0000259" key="2">
    <source>
        <dbReference type="PROSITE" id="PS50987"/>
    </source>
</evidence>
<feature type="domain" description="HTH arsR-type" evidence="2">
    <location>
        <begin position="1"/>
        <end position="91"/>
    </location>
</feature>
<accession>A0A0F9V6A6</accession>
<evidence type="ECO:0000313" key="3">
    <source>
        <dbReference type="EMBL" id="KKN61388.1"/>
    </source>
</evidence>
<dbReference type="GO" id="GO:0046685">
    <property type="term" value="P:response to arsenic-containing substance"/>
    <property type="evidence" value="ECO:0007669"/>
    <property type="project" value="UniProtKB-KW"/>
</dbReference>
<organism evidence="3">
    <name type="scientific">marine sediment metagenome</name>
    <dbReference type="NCBI Taxonomy" id="412755"/>
    <lineage>
        <taxon>unclassified sequences</taxon>
        <taxon>metagenomes</taxon>
        <taxon>ecological metagenomes</taxon>
    </lineage>
</organism>
<dbReference type="InterPro" id="IPR001845">
    <property type="entry name" value="HTH_ArsR_DNA-bd_dom"/>
</dbReference>
<dbReference type="GO" id="GO:0003677">
    <property type="term" value="F:DNA binding"/>
    <property type="evidence" value="ECO:0007669"/>
    <property type="project" value="InterPro"/>
</dbReference>